<dbReference type="SUPFAM" id="SSF54621">
    <property type="entry name" value="Heme-binding protein A (HasA)"/>
    <property type="match status" value="1"/>
</dbReference>
<gene>
    <name evidence="1" type="ORF">I6I07_10330</name>
</gene>
<sequence length="203" mass="21271">MTVSISNFDEHHLPDASTAESSLREVLHAFETNGVEGEHVTASNSGTFYGGGWFSFFSGTSYAYSSNDPAHYAFVATGDLHYYFPPFSGSMSDGPTSHTLWGSIESITLGGGVTKGQVVDPLITFTFDQPVVGAVSEGRANDTHDVIWGLMNGSVDGADDRLGSGTHGGLITALETNGLDVDMSIADLVGHNFATEADLALAA</sequence>
<dbReference type="Pfam" id="PF06438">
    <property type="entry name" value="HasA"/>
    <property type="match status" value="1"/>
</dbReference>
<dbReference type="RefSeq" id="WP_198486563.1">
    <property type="nucleotide sequence ID" value="NZ_CP065997.1"/>
</dbReference>
<dbReference type="EMBL" id="CP065997">
    <property type="protein sequence ID" value="QQB36968.1"/>
    <property type="molecule type" value="Genomic_DNA"/>
</dbReference>
<dbReference type="Proteomes" id="UP000595231">
    <property type="component" value="Chromosome"/>
</dbReference>
<organism evidence="1 2">
    <name type="scientific">Achromobacter deleyi</name>
    <dbReference type="NCBI Taxonomy" id="1353891"/>
    <lineage>
        <taxon>Bacteria</taxon>
        <taxon>Pseudomonadati</taxon>
        <taxon>Pseudomonadota</taxon>
        <taxon>Betaproteobacteria</taxon>
        <taxon>Burkholderiales</taxon>
        <taxon>Alcaligenaceae</taxon>
        <taxon>Achromobacter</taxon>
    </lineage>
</organism>
<protein>
    <submittedName>
        <fullName evidence="1">Heme acquisition protein HasAp</fullName>
    </submittedName>
</protein>
<dbReference type="Gene3D" id="3.30.1500.10">
    <property type="entry name" value="Haem-binding HasA"/>
    <property type="match status" value="1"/>
</dbReference>
<evidence type="ECO:0000313" key="2">
    <source>
        <dbReference type="Proteomes" id="UP000595231"/>
    </source>
</evidence>
<evidence type="ECO:0000313" key="1">
    <source>
        <dbReference type="EMBL" id="QQB36968.1"/>
    </source>
</evidence>
<dbReference type="InterPro" id="IPR010495">
    <property type="entry name" value="HasA_haem-bd"/>
</dbReference>
<dbReference type="InterPro" id="IPR036912">
    <property type="entry name" value="HasA_haem-bd_sf"/>
</dbReference>
<proteinExistence type="predicted"/>
<accession>A0A7T4E4S5</accession>
<dbReference type="AlphaFoldDB" id="A0A7T4E4S5"/>
<name>A0A7T4E4S5_9BURK</name>
<reference evidence="1 2" key="1">
    <citation type="submission" date="2020-12" db="EMBL/GenBank/DDBJ databases">
        <title>FDA dAtabase for Regulatory Grade micrObial Sequences (FDA-ARGOS): Supporting development and validation of Infectious Disease Dx tests.</title>
        <authorList>
            <person name="Sproer C."/>
            <person name="Gronow S."/>
            <person name="Severitt S."/>
            <person name="Schroder I."/>
            <person name="Tallon L."/>
            <person name="Sadzewicz L."/>
            <person name="Zhao X."/>
            <person name="Boylan J."/>
            <person name="Ott S."/>
            <person name="Bowen H."/>
            <person name="Vavikolanu K."/>
            <person name="Mehta A."/>
            <person name="Aluvathingal J."/>
            <person name="Nadendla S."/>
            <person name="Lowell S."/>
            <person name="Myers T."/>
            <person name="Yan Y."/>
            <person name="Sichtig H."/>
        </authorList>
    </citation>
    <scope>NUCLEOTIDE SEQUENCE [LARGE SCALE GENOMIC DNA]</scope>
    <source>
        <strain evidence="1 2">FDAARGOS_1050</strain>
    </source>
</reference>